<sequence>MNKMKIIGYILLIVLLFSCEKSEYETWLYEPGIEAVDSVAIYPNSPVLIANGKAQLSFLVKAYSFVKDKRTIEQVINGEHIVKDSVFTKISAMKMDRFEASEIQIKTRDGKLIEGQKFSTTEGAGTDVEFVCTIHGIESEPCKVHLIADPVMDFPTITVPVVFHLLVTDKNINRYDGITTGLLQGFIDRANKVFSGTYADDPVAVDSKIRFELATVDVQGNKLATPGINRVEMGTPAYGEVAGYINKNLLWDPNRILNIWVNDEIYGTNAYAPAYILDNGTVVPGLKMNSVATADEVSFTSYSEVGITLTVSSIFSINKGGYEYYLGTHFGLMPTVFSTYSGIPFVNGDVDFCSDTYTYELGPIALEKNTYSDDKQAPVIYYNSCNIMDKSSASTSLTYEQVLRMRKVIANCPGRMFD</sequence>
<dbReference type="GO" id="GO:0008237">
    <property type="term" value="F:metallopeptidase activity"/>
    <property type="evidence" value="ECO:0007669"/>
    <property type="project" value="InterPro"/>
</dbReference>
<reference evidence="1 2" key="1">
    <citation type="submission" date="2018-08" db="EMBL/GenBank/DDBJ databases">
        <title>A genome reference for cultivated species of the human gut microbiota.</title>
        <authorList>
            <person name="Zou Y."/>
            <person name="Xue W."/>
            <person name="Luo G."/>
        </authorList>
    </citation>
    <scope>NUCLEOTIDE SEQUENCE [LARGE SCALE GENOMIC DNA]</scope>
    <source>
        <strain evidence="1 2">AF16-14</strain>
    </source>
</reference>
<dbReference type="AlphaFoldDB" id="A0A412TKP5"/>
<dbReference type="PROSITE" id="PS51257">
    <property type="entry name" value="PROKAR_LIPOPROTEIN"/>
    <property type="match status" value="1"/>
</dbReference>
<protein>
    <submittedName>
        <fullName evidence="1">Uncharacterized protein</fullName>
    </submittedName>
</protein>
<organism evidence="1 2">
    <name type="scientific">Odoribacter splanchnicus</name>
    <dbReference type="NCBI Taxonomy" id="28118"/>
    <lineage>
        <taxon>Bacteria</taxon>
        <taxon>Pseudomonadati</taxon>
        <taxon>Bacteroidota</taxon>
        <taxon>Bacteroidia</taxon>
        <taxon>Bacteroidales</taxon>
        <taxon>Odoribacteraceae</taxon>
        <taxon>Odoribacter</taxon>
    </lineage>
</organism>
<name>A0A412TKP5_9BACT</name>
<gene>
    <name evidence="1" type="ORF">DWW57_16580</name>
</gene>
<dbReference type="Gene3D" id="3.40.390.10">
    <property type="entry name" value="Collagenase (Catalytic Domain)"/>
    <property type="match status" value="1"/>
</dbReference>
<evidence type="ECO:0000313" key="1">
    <source>
        <dbReference type="EMBL" id="RGU54326.1"/>
    </source>
</evidence>
<comment type="caution">
    <text evidence="1">The sequence shown here is derived from an EMBL/GenBank/DDBJ whole genome shotgun (WGS) entry which is preliminary data.</text>
</comment>
<evidence type="ECO:0000313" key="2">
    <source>
        <dbReference type="Proteomes" id="UP000284243"/>
    </source>
</evidence>
<dbReference type="EMBL" id="QRYC01000033">
    <property type="protein sequence ID" value="RGU54326.1"/>
    <property type="molecule type" value="Genomic_DNA"/>
</dbReference>
<dbReference type="Proteomes" id="UP000284243">
    <property type="component" value="Unassembled WGS sequence"/>
</dbReference>
<proteinExistence type="predicted"/>
<accession>A0A412TKP5</accession>
<dbReference type="InterPro" id="IPR024079">
    <property type="entry name" value="MetalloPept_cat_dom_sf"/>
</dbReference>